<dbReference type="EMBL" id="CAXLJM020000068">
    <property type="protein sequence ID" value="CAL8124872.1"/>
    <property type="molecule type" value="Genomic_DNA"/>
</dbReference>
<gene>
    <name evidence="1" type="ORF">ODALV1_LOCUS20794</name>
</gene>
<proteinExistence type="predicted"/>
<protein>
    <submittedName>
        <fullName evidence="1">Uncharacterized protein</fullName>
    </submittedName>
</protein>
<keyword evidence="2" id="KW-1185">Reference proteome</keyword>
<accession>A0ABP1RE64</accession>
<evidence type="ECO:0000313" key="1">
    <source>
        <dbReference type="EMBL" id="CAL8124872.1"/>
    </source>
</evidence>
<evidence type="ECO:0000313" key="2">
    <source>
        <dbReference type="Proteomes" id="UP001642540"/>
    </source>
</evidence>
<name>A0ABP1RE64_9HEXA</name>
<sequence>MEVLATGDFNSVIKLPNNYFKTDLHLRPVEYLVSRVDKQGNLQVLVLSPFEVNELMPLFRKGKTPLKLHMFTMRIFERQDVLINNDRLQLPLCRPVSVISEESRAMAAMLLASGSLYFNSQSEQEAFARYLGLIPQPWTDQQTLAFESGMITNTGFLRADSAFRKANWEDFMVETFSFTEDPIKLVKKILRGRHPVVNEVAHVIRLLDDAFLVPIDY</sequence>
<reference evidence="1 2" key="1">
    <citation type="submission" date="2024-08" db="EMBL/GenBank/DDBJ databases">
        <authorList>
            <person name="Cucini C."/>
            <person name="Frati F."/>
        </authorList>
    </citation>
    <scope>NUCLEOTIDE SEQUENCE [LARGE SCALE GENOMIC DNA]</scope>
</reference>
<comment type="caution">
    <text evidence="1">The sequence shown here is derived from an EMBL/GenBank/DDBJ whole genome shotgun (WGS) entry which is preliminary data.</text>
</comment>
<organism evidence="1 2">
    <name type="scientific">Orchesella dallaii</name>
    <dbReference type="NCBI Taxonomy" id="48710"/>
    <lineage>
        <taxon>Eukaryota</taxon>
        <taxon>Metazoa</taxon>
        <taxon>Ecdysozoa</taxon>
        <taxon>Arthropoda</taxon>
        <taxon>Hexapoda</taxon>
        <taxon>Collembola</taxon>
        <taxon>Entomobryomorpha</taxon>
        <taxon>Entomobryoidea</taxon>
        <taxon>Orchesellidae</taxon>
        <taxon>Orchesellinae</taxon>
        <taxon>Orchesella</taxon>
    </lineage>
</organism>
<dbReference type="Proteomes" id="UP001642540">
    <property type="component" value="Unassembled WGS sequence"/>
</dbReference>